<comment type="subcellular location">
    <subcellularLocation>
        <location evidence="1">Mitochondrion membrane</location>
    </subcellularLocation>
</comment>
<keyword evidence="3 4" id="KW-0472">Membrane</keyword>
<dbReference type="OrthoDB" id="2094445at2759"/>
<name>A0A1Y2HUN3_9FUNG</name>
<accession>A0A1Y2HUN3</accession>
<keyword evidence="4" id="KW-1133">Transmembrane helix</keyword>
<reference evidence="5 6" key="1">
    <citation type="submission" date="2016-07" db="EMBL/GenBank/DDBJ databases">
        <title>Pervasive Adenine N6-methylation of Active Genes in Fungi.</title>
        <authorList>
            <consortium name="DOE Joint Genome Institute"/>
            <person name="Mondo S.J."/>
            <person name="Dannebaum R.O."/>
            <person name="Kuo R.C."/>
            <person name="Labutti K."/>
            <person name="Haridas S."/>
            <person name="Kuo A."/>
            <person name="Salamov A."/>
            <person name="Ahrendt S.R."/>
            <person name="Lipzen A."/>
            <person name="Sullivan W."/>
            <person name="Andreopoulos W.B."/>
            <person name="Clum A."/>
            <person name="Lindquist E."/>
            <person name="Daum C."/>
            <person name="Ramamoorthy G.K."/>
            <person name="Gryganskyi A."/>
            <person name="Culley D."/>
            <person name="Magnuson J.K."/>
            <person name="James T.Y."/>
            <person name="O'Malley M.A."/>
            <person name="Stajich J.E."/>
            <person name="Spatafora J.W."/>
            <person name="Visel A."/>
            <person name="Grigoriev I.V."/>
        </authorList>
    </citation>
    <scope>NUCLEOTIDE SEQUENCE [LARGE SCALE GENOMIC DNA]</scope>
    <source>
        <strain evidence="5 6">PL171</strain>
    </source>
</reference>
<dbReference type="AlphaFoldDB" id="A0A1Y2HUN3"/>
<sequence>MAGGPQTYIIAGAKVPSRYLAVGTLAAIAGLGMMLGGGKKAEAPVAQQIKQLPSEEGDFVAKFMAELEKDEKPAKAH</sequence>
<evidence type="ECO:0000313" key="6">
    <source>
        <dbReference type="Proteomes" id="UP000193411"/>
    </source>
</evidence>
<keyword evidence="4" id="KW-0812">Transmembrane</keyword>
<keyword evidence="2" id="KW-0496">Mitochondrion</keyword>
<proteinExistence type="predicted"/>
<evidence type="ECO:0000313" key="5">
    <source>
        <dbReference type="EMBL" id="ORZ37403.1"/>
    </source>
</evidence>
<evidence type="ECO:0000256" key="1">
    <source>
        <dbReference type="ARBA" id="ARBA00004325"/>
    </source>
</evidence>
<protein>
    <submittedName>
        <fullName evidence="5">Uncharacterized protein</fullName>
    </submittedName>
</protein>
<dbReference type="EMBL" id="MCFL01000013">
    <property type="protein sequence ID" value="ORZ37403.1"/>
    <property type="molecule type" value="Genomic_DNA"/>
</dbReference>
<organism evidence="5 6">
    <name type="scientific">Catenaria anguillulae PL171</name>
    <dbReference type="NCBI Taxonomy" id="765915"/>
    <lineage>
        <taxon>Eukaryota</taxon>
        <taxon>Fungi</taxon>
        <taxon>Fungi incertae sedis</taxon>
        <taxon>Blastocladiomycota</taxon>
        <taxon>Blastocladiomycetes</taxon>
        <taxon>Blastocladiales</taxon>
        <taxon>Catenariaceae</taxon>
        <taxon>Catenaria</taxon>
    </lineage>
</organism>
<dbReference type="Pfam" id="PF11022">
    <property type="entry name" value="ATP19"/>
    <property type="match status" value="1"/>
</dbReference>
<dbReference type="PANTHER" id="PTHR28074:SF1">
    <property type="entry name" value="ATP SYNTHASE SUBUNIT K, MITOCHONDRIAL"/>
    <property type="match status" value="1"/>
</dbReference>
<gene>
    <name evidence="5" type="ORF">BCR44DRAFT_1498275</name>
</gene>
<dbReference type="GO" id="GO:0031966">
    <property type="term" value="C:mitochondrial membrane"/>
    <property type="evidence" value="ECO:0007669"/>
    <property type="project" value="UniProtKB-SubCell"/>
</dbReference>
<dbReference type="InterPro" id="IPR021278">
    <property type="entry name" value="ATP19"/>
</dbReference>
<keyword evidence="6" id="KW-1185">Reference proteome</keyword>
<dbReference type="Proteomes" id="UP000193411">
    <property type="component" value="Unassembled WGS sequence"/>
</dbReference>
<evidence type="ECO:0000256" key="4">
    <source>
        <dbReference type="SAM" id="Phobius"/>
    </source>
</evidence>
<dbReference type="PANTHER" id="PTHR28074">
    <property type="entry name" value="ATP SYNTHASE SUBUNIT K, MITOCHONDRIAL"/>
    <property type="match status" value="1"/>
</dbReference>
<comment type="caution">
    <text evidence="5">The sequence shown here is derived from an EMBL/GenBank/DDBJ whole genome shotgun (WGS) entry which is preliminary data.</text>
</comment>
<evidence type="ECO:0000256" key="3">
    <source>
        <dbReference type="ARBA" id="ARBA00023136"/>
    </source>
</evidence>
<evidence type="ECO:0000256" key="2">
    <source>
        <dbReference type="ARBA" id="ARBA00023128"/>
    </source>
</evidence>
<dbReference type="GO" id="GO:0015986">
    <property type="term" value="P:proton motive force-driven ATP synthesis"/>
    <property type="evidence" value="ECO:0007669"/>
    <property type="project" value="TreeGrafter"/>
</dbReference>
<feature type="transmembrane region" description="Helical" evidence="4">
    <location>
        <begin position="20"/>
        <end position="38"/>
    </location>
</feature>